<keyword evidence="2" id="KW-1185">Reference proteome</keyword>
<dbReference type="PANTHER" id="PTHR46069">
    <property type="entry name" value="TUBULIN TYROSINE LIGASE"/>
    <property type="match status" value="1"/>
</dbReference>
<dbReference type="Pfam" id="PF03133">
    <property type="entry name" value="TTL"/>
    <property type="match status" value="2"/>
</dbReference>
<dbReference type="Gene3D" id="3.30.470.20">
    <property type="entry name" value="ATP-grasp fold, B domain"/>
    <property type="match status" value="1"/>
</dbReference>
<gene>
    <name evidence="1" type="ORF">ACFORL_11845</name>
</gene>
<organism evidence="1 2">
    <name type="scientific">Legionella dresdenensis</name>
    <dbReference type="NCBI Taxonomy" id="450200"/>
    <lineage>
        <taxon>Bacteria</taxon>
        <taxon>Pseudomonadati</taxon>
        <taxon>Pseudomonadota</taxon>
        <taxon>Gammaproteobacteria</taxon>
        <taxon>Legionellales</taxon>
        <taxon>Legionellaceae</taxon>
        <taxon>Legionella</taxon>
    </lineage>
</organism>
<dbReference type="SUPFAM" id="SSF56059">
    <property type="entry name" value="Glutathione synthetase ATP-binding domain-like"/>
    <property type="match status" value="1"/>
</dbReference>
<evidence type="ECO:0000313" key="2">
    <source>
        <dbReference type="Proteomes" id="UP001595758"/>
    </source>
</evidence>
<sequence length="329" mass="38542">MALPSQTGRFYLPEHQSPAYYNLSRYLTESGWRSTRFRWRADFSDSNFSFNPQAAQTLEYKHLLADLINRRCNWIMPATYCINDSNWPQILTEVSAADQIWILKPALLNNGQHIKIFTSPEQIEQHFLSRNRLGGEHVLQQYITNPYLLRDDRKFSIRLFLVLTDFAGAFLYRHGYFNVACNRYNPENFIELRPHLTNEHLYDSESNVIQIPSDRFDFFPSLYDQIRQITVNLMQALQGDFPNLFSQKEQKNIALFGMDFMLDANSKVWLLEANHGPCFPVEPTHPLQQWLYQGFWQALVRNIVQPLAFDRPIGLETALFEPVAVISDH</sequence>
<dbReference type="InterPro" id="IPR004344">
    <property type="entry name" value="TTL/TTLL_fam"/>
</dbReference>
<reference evidence="2" key="1">
    <citation type="journal article" date="2019" name="Int. J. Syst. Evol. Microbiol.">
        <title>The Global Catalogue of Microorganisms (GCM) 10K type strain sequencing project: providing services to taxonomists for standard genome sequencing and annotation.</title>
        <authorList>
            <consortium name="The Broad Institute Genomics Platform"/>
            <consortium name="The Broad Institute Genome Sequencing Center for Infectious Disease"/>
            <person name="Wu L."/>
            <person name="Ma J."/>
        </authorList>
    </citation>
    <scope>NUCLEOTIDE SEQUENCE [LARGE SCALE GENOMIC DNA]</scope>
    <source>
        <strain evidence="2">CCUG 59858</strain>
    </source>
</reference>
<proteinExistence type="predicted"/>
<dbReference type="GO" id="GO:0016874">
    <property type="term" value="F:ligase activity"/>
    <property type="evidence" value="ECO:0007669"/>
    <property type="project" value="UniProtKB-KW"/>
</dbReference>
<dbReference type="PANTHER" id="PTHR46069:SF1">
    <property type="entry name" value="CHROMOSOME UNDETERMINED SCAFFOLD_125, WHOLE GENOME SHOTGUN SEQUENCE"/>
    <property type="match status" value="1"/>
</dbReference>
<dbReference type="EMBL" id="JBHSAB010000029">
    <property type="protein sequence ID" value="MFC3909763.1"/>
    <property type="molecule type" value="Genomic_DNA"/>
</dbReference>
<evidence type="ECO:0000313" key="1">
    <source>
        <dbReference type="EMBL" id="MFC3909763.1"/>
    </source>
</evidence>
<dbReference type="RefSeq" id="WP_382344291.1">
    <property type="nucleotide sequence ID" value="NZ_JBHSAB010000029.1"/>
</dbReference>
<comment type="caution">
    <text evidence="1">The sequence shown here is derived from an EMBL/GenBank/DDBJ whole genome shotgun (WGS) entry which is preliminary data.</text>
</comment>
<dbReference type="Proteomes" id="UP001595758">
    <property type="component" value="Unassembled WGS sequence"/>
</dbReference>
<keyword evidence="1" id="KW-0436">Ligase</keyword>
<dbReference type="PROSITE" id="PS51221">
    <property type="entry name" value="TTL"/>
    <property type="match status" value="1"/>
</dbReference>
<protein>
    <submittedName>
        <fullName evidence="1">Tubulin-tyrosine ligase</fullName>
    </submittedName>
</protein>
<accession>A0ABV8CHH8</accession>
<name>A0ABV8CHH8_9GAMM</name>